<sequence length="430" mass="49257">MHYGLDVRETKQLAYQYAIKNEIKIPENWKKSETAGTEWFYLFLNRTKLSIRTPEATSLSRTTIFNRTNVDTFFKNLDSVQKRYNFFADCIYNIDETGLTTVHKPVKVIAGKGVKQVGQITSAEKGTLVTMVGCINALGNFIQPFLIFPRVRFRSHMLKGAPTGTKGDANPSGWINTEIFLKWFDHFVEYGHPSKDHPLLLIMDNHKTHISIELMDKAKERNVVLLTLPPHCSHKLQPRDRSVFGPLKKFYNSACDSWLKAHPNTPMTIHDISENLGIAYTRAFTSQNIQNGFKAAGIFTYDPYVFSDVDFLCSYVSDRPIPANYDSDKQTIPTSLCIVSEVINEKKQQISTSAYHWTAEDIRPFPKAGERVAKRKSAKRKCFKSLVLTDTPTRNELVESLSECKRKKEDNDKKKKKSYPLRHQRNFGSI</sequence>
<accession>A0ABM4BUX8</accession>
<gene>
    <name evidence="4" type="primary">LOC136080301</name>
</gene>
<feature type="domain" description="DDE-1" evidence="2">
    <location>
        <begin position="127"/>
        <end position="293"/>
    </location>
</feature>
<protein>
    <submittedName>
        <fullName evidence="4">Uncharacterized protein LOC136080301</fullName>
    </submittedName>
</protein>
<dbReference type="RefSeq" id="XP_065652991.1">
    <property type="nucleotide sequence ID" value="XM_065796919.1"/>
</dbReference>
<dbReference type="InterPro" id="IPR004875">
    <property type="entry name" value="DDE_SF_endonuclease_dom"/>
</dbReference>
<evidence type="ECO:0000313" key="3">
    <source>
        <dbReference type="Proteomes" id="UP001652625"/>
    </source>
</evidence>
<dbReference type="InterPro" id="IPR050863">
    <property type="entry name" value="CenT-Element_Derived"/>
</dbReference>
<feature type="compositionally biased region" description="Basic residues" evidence="1">
    <location>
        <begin position="414"/>
        <end position="430"/>
    </location>
</feature>
<evidence type="ECO:0000259" key="2">
    <source>
        <dbReference type="Pfam" id="PF03184"/>
    </source>
</evidence>
<dbReference type="PANTHER" id="PTHR19303">
    <property type="entry name" value="TRANSPOSON"/>
    <property type="match status" value="1"/>
</dbReference>
<dbReference type="Gene3D" id="3.30.420.10">
    <property type="entry name" value="Ribonuclease H-like superfamily/Ribonuclease H"/>
    <property type="match status" value="1"/>
</dbReference>
<evidence type="ECO:0000256" key="1">
    <source>
        <dbReference type="SAM" id="MobiDB-lite"/>
    </source>
</evidence>
<reference evidence="4" key="1">
    <citation type="submission" date="2025-08" db="UniProtKB">
        <authorList>
            <consortium name="RefSeq"/>
        </authorList>
    </citation>
    <scope>IDENTIFICATION</scope>
</reference>
<dbReference type="Proteomes" id="UP001652625">
    <property type="component" value="Chromosome 05"/>
</dbReference>
<organism evidence="3 4">
    <name type="scientific">Hydra vulgaris</name>
    <name type="common">Hydra</name>
    <name type="synonym">Hydra attenuata</name>
    <dbReference type="NCBI Taxonomy" id="6087"/>
    <lineage>
        <taxon>Eukaryota</taxon>
        <taxon>Metazoa</taxon>
        <taxon>Cnidaria</taxon>
        <taxon>Hydrozoa</taxon>
        <taxon>Hydroidolina</taxon>
        <taxon>Anthoathecata</taxon>
        <taxon>Aplanulata</taxon>
        <taxon>Hydridae</taxon>
        <taxon>Hydra</taxon>
    </lineage>
</organism>
<dbReference type="InterPro" id="IPR036397">
    <property type="entry name" value="RNaseH_sf"/>
</dbReference>
<dbReference type="PANTHER" id="PTHR19303:SF71">
    <property type="entry name" value="ZINC FINGER PHD-TYPE DOMAIN-CONTAINING PROTEIN"/>
    <property type="match status" value="1"/>
</dbReference>
<dbReference type="Pfam" id="PF03184">
    <property type="entry name" value="DDE_1"/>
    <property type="match status" value="1"/>
</dbReference>
<keyword evidence="3" id="KW-1185">Reference proteome</keyword>
<dbReference type="GeneID" id="136080301"/>
<feature type="compositionally biased region" description="Basic and acidic residues" evidence="1">
    <location>
        <begin position="404"/>
        <end position="413"/>
    </location>
</feature>
<evidence type="ECO:0000313" key="4">
    <source>
        <dbReference type="RefSeq" id="XP_065652991.1"/>
    </source>
</evidence>
<feature type="region of interest" description="Disordered" evidence="1">
    <location>
        <begin position="404"/>
        <end position="430"/>
    </location>
</feature>
<name>A0ABM4BUX8_HYDVU</name>
<proteinExistence type="predicted"/>